<dbReference type="InterPro" id="IPR036249">
    <property type="entry name" value="Thioredoxin-like_sf"/>
</dbReference>
<proteinExistence type="predicted"/>
<keyword evidence="2" id="KW-0732">Signal</keyword>
<dbReference type="InterPro" id="IPR005746">
    <property type="entry name" value="Thioredoxin"/>
</dbReference>
<dbReference type="PRINTS" id="PR00421">
    <property type="entry name" value="THIOREDOXIN"/>
</dbReference>
<dbReference type="InterPro" id="IPR017937">
    <property type="entry name" value="Thioredoxin_CS"/>
</dbReference>
<dbReference type="CDD" id="cd02947">
    <property type="entry name" value="TRX_family"/>
    <property type="match status" value="1"/>
</dbReference>
<dbReference type="PANTHER" id="PTHR46115">
    <property type="entry name" value="THIOREDOXIN-LIKE PROTEIN 1"/>
    <property type="match status" value="1"/>
</dbReference>
<reference evidence="4 5" key="1">
    <citation type="journal article" date="2010" name="Nature">
        <title>The Ectocarpus genome and the independent evolution of multicellularity in brown algae.</title>
        <authorList>
            <person name="Cock J.M."/>
            <person name="Sterck L."/>
            <person name="Rouze P."/>
            <person name="Scornet D."/>
            <person name="Allen A.E."/>
            <person name="Amoutzias G."/>
            <person name="Anthouard V."/>
            <person name="Artiguenave F."/>
            <person name="Aury J.M."/>
            <person name="Badger J.H."/>
            <person name="Beszteri B."/>
            <person name="Billiau K."/>
            <person name="Bonnet E."/>
            <person name="Bothwell J.H."/>
            <person name="Bowler C."/>
            <person name="Boyen C."/>
            <person name="Brownlee C."/>
            <person name="Carrano C.J."/>
            <person name="Charrier B."/>
            <person name="Cho G.Y."/>
            <person name="Coelho S.M."/>
            <person name="Collen J."/>
            <person name="Corre E."/>
            <person name="Da Silva C."/>
            <person name="Delage L."/>
            <person name="Delaroque N."/>
            <person name="Dittami S.M."/>
            <person name="Doulbeau S."/>
            <person name="Elias M."/>
            <person name="Farnham G."/>
            <person name="Gachon C.M."/>
            <person name="Gschloessl B."/>
            <person name="Heesch S."/>
            <person name="Jabbari K."/>
            <person name="Jubin C."/>
            <person name="Kawai H."/>
            <person name="Kimura K."/>
            <person name="Kloareg B."/>
            <person name="Kupper F.C."/>
            <person name="Lang D."/>
            <person name="Le Bail A."/>
            <person name="Leblanc C."/>
            <person name="Lerouge P."/>
            <person name="Lohr M."/>
            <person name="Lopez P.J."/>
            <person name="Martens C."/>
            <person name="Maumus F."/>
            <person name="Michel G."/>
            <person name="Miranda-Saavedra D."/>
            <person name="Morales J."/>
            <person name="Moreau H."/>
            <person name="Motomura T."/>
            <person name="Nagasato C."/>
            <person name="Napoli C.A."/>
            <person name="Nelson D.R."/>
            <person name="Nyvall-Collen P."/>
            <person name="Peters A.F."/>
            <person name="Pommier C."/>
            <person name="Potin P."/>
            <person name="Poulain J."/>
            <person name="Quesneville H."/>
            <person name="Read B."/>
            <person name="Rensing S.A."/>
            <person name="Ritter A."/>
            <person name="Rousvoal S."/>
            <person name="Samanta M."/>
            <person name="Samson G."/>
            <person name="Schroeder D.C."/>
            <person name="Segurens B."/>
            <person name="Strittmatter M."/>
            <person name="Tonon T."/>
            <person name="Tregear J.W."/>
            <person name="Valentin K."/>
            <person name="von Dassow P."/>
            <person name="Yamagishi T."/>
            <person name="Van de Peer Y."/>
            <person name="Wincker P."/>
        </authorList>
    </citation>
    <scope>NUCLEOTIDE SEQUENCE [LARGE SCALE GENOMIC DNA]</scope>
    <source>
        <strain evidence="5">Ec32 / CCAP1310/4</strain>
    </source>
</reference>
<evidence type="ECO:0000256" key="1">
    <source>
        <dbReference type="ARBA" id="ARBA00023157"/>
    </source>
</evidence>
<keyword evidence="1" id="KW-1015">Disulfide bond</keyword>
<accession>D7FI80</accession>
<protein>
    <recommendedName>
        <fullName evidence="3">Thioredoxin domain-containing protein</fullName>
    </recommendedName>
</protein>
<evidence type="ECO:0000313" key="4">
    <source>
        <dbReference type="EMBL" id="CBJ28705.1"/>
    </source>
</evidence>
<dbReference type="OrthoDB" id="2121326at2759"/>
<keyword evidence="5" id="KW-1185">Reference proteome</keyword>
<gene>
    <name evidence="4" type="ORF">Esi_0118_0045</name>
</gene>
<name>D7FI80_ECTSI</name>
<dbReference type="Gene3D" id="3.40.30.10">
    <property type="entry name" value="Glutaredoxin"/>
    <property type="match status" value="1"/>
</dbReference>
<dbReference type="Proteomes" id="UP000002630">
    <property type="component" value="Unassembled WGS sequence"/>
</dbReference>
<organism evidence="4 5">
    <name type="scientific">Ectocarpus siliculosus</name>
    <name type="common">Brown alga</name>
    <name type="synonym">Conferva siliculosa</name>
    <dbReference type="NCBI Taxonomy" id="2880"/>
    <lineage>
        <taxon>Eukaryota</taxon>
        <taxon>Sar</taxon>
        <taxon>Stramenopiles</taxon>
        <taxon>Ochrophyta</taxon>
        <taxon>PX clade</taxon>
        <taxon>Phaeophyceae</taxon>
        <taxon>Ectocarpales</taxon>
        <taxon>Ectocarpaceae</taxon>
        <taxon>Ectocarpus</taxon>
    </lineage>
</organism>
<dbReference type="SUPFAM" id="SSF52833">
    <property type="entry name" value="Thioredoxin-like"/>
    <property type="match status" value="1"/>
</dbReference>
<feature type="domain" description="Thioredoxin" evidence="3">
    <location>
        <begin position="117"/>
        <end position="239"/>
    </location>
</feature>
<dbReference type="AlphaFoldDB" id="D7FI80"/>
<dbReference type="InterPro" id="IPR013766">
    <property type="entry name" value="Thioredoxin_domain"/>
</dbReference>
<evidence type="ECO:0000259" key="3">
    <source>
        <dbReference type="PROSITE" id="PS51352"/>
    </source>
</evidence>
<dbReference type="NCBIfam" id="TIGR01068">
    <property type="entry name" value="thioredoxin"/>
    <property type="match status" value="1"/>
</dbReference>
<dbReference type="eggNOG" id="KOG0907">
    <property type="taxonomic scope" value="Eukaryota"/>
</dbReference>
<dbReference type="PROSITE" id="PS00194">
    <property type="entry name" value="THIOREDOXIN_1"/>
    <property type="match status" value="1"/>
</dbReference>
<dbReference type="PROSITE" id="PS51352">
    <property type="entry name" value="THIOREDOXIN_2"/>
    <property type="match status" value="1"/>
</dbReference>
<dbReference type="InParanoid" id="D7FI80"/>
<dbReference type="STRING" id="2880.D7FI80"/>
<sequence>MFFLRWRSAEMLAVSVLGLLTFNAHPSTAAAAAPTATELTVRVRMSDGSVKRVQAQARDTVEDVCERLGCEPEAGVAIEEDPEAAVEVSSTLKELSVGHGGWLYMLRDPDDPGADTAAAIRRMKEARTRAIKGGGVKEVKTLKALQQELKAAKGMLVVVDFYADWCGPCKQIAPVYKEMAKEFPKAVLLKVNVDTNKETAQKYAVQSMPTFVMIKNGKKVDELKGAGEDALRQAISRNA</sequence>
<evidence type="ECO:0000256" key="2">
    <source>
        <dbReference type="SAM" id="SignalP"/>
    </source>
</evidence>
<dbReference type="EMBL" id="FN649760">
    <property type="protein sequence ID" value="CBJ28705.1"/>
    <property type="molecule type" value="Genomic_DNA"/>
</dbReference>
<feature type="signal peptide" evidence="2">
    <location>
        <begin position="1"/>
        <end position="31"/>
    </location>
</feature>
<dbReference type="GO" id="GO:0015035">
    <property type="term" value="F:protein-disulfide reductase activity"/>
    <property type="evidence" value="ECO:0007669"/>
    <property type="project" value="InterPro"/>
</dbReference>
<dbReference type="Pfam" id="PF00085">
    <property type="entry name" value="Thioredoxin"/>
    <property type="match status" value="1"/>
</dbReference>
<evidence type="ECO:0000313" key="5">
    <source>
        <dbReference type="Proteomes" id="UP000002630"/>
    </source>
</evidence>
<feature type="chain" id="PRO_5003095582" description="Thioredoxin domain-containing protein" evidence="2">
    <location>
        <begin position="32"/>
        <end position="239"/>
    </location>
</feature>